<gene>
    <name evidence="2" type="ORF">GCM10018793_09480</name>
</gene>
<dbReference type="Proteomes" id="UP000603708">
    <property type="component" value="Unassembled WGS sequence"/>
</dbReference>
<evidence type="ECO:0000313" key="2">
    <source>
        <dbReference type="EMBL" id="GHH72454.1"/>
    </source>
</evidence>
<accession>A0A919FV46</accession>
<dbReference type="AlphaFoldDB" id="A0A919FV46"/>
<protein>
    <submittedName>
        <fullName evidence="2">Uncharacterized protein</fullName>
    </submittedName>
</protein>
<keyword evidence="3" id="KW-1185">Reference proteome</keyword>
<comment type="caution">
    <text evidence="2">The sequence shown here is derived from an EMBL/GenBank/DDBJ whole genome shotgun (WGS) entry which is preliminary data.</text>
</comment>
<feature type="region of interest" description="Disordered" evidence="1">
    <location>
        <begin position="47"/>
        <end position="75"/>
    </location>
</feature>
<proteinExistence type="predicted"/>
<evidence type="ECO:0000313" key="3">
    <source>
        <dbReference type="Proteomes" id="UP000603708"/>
    </source>
</evidence>
<dbReference type="EMBL" id="BNCD01000002">
    <property type="protein sequence ID" value="GHH72454.1"/>
    <property type="molecule type" value="Genomic_DNA"/>
</dbReference>
<organism evidence="2 3">
    <name type="scientific">Streptomyces sulfonofaciens</name>
    <dbReference type="NCBI Taxonomy" id="68272"/>
    <lineage>
        <taxon>Bacteria</taxon>
        <taxon>Bacillati</taxon>
        <taxon>Actinomycetota</taxon>
        <taxon>Actinomycetes</taxon>
        <taxon>Kitasatosporales</taxon>
        <taxon>Streptomycetaceae</taxon>
        <taxon>Streptomyces</taxon>
    </lineage>
</organism>
<reference evidence="2" key="1">
    <citation type="journal article" date="2014" name="Int. J. Syst. Evol. Microbiol.">
        <title>Complete genome sequence of Corynebacterium casei LMG S-19264T (=DSM 44701T), isolated from a smear-ripened cheese.</title>
        <authorList>
            <consortium name="US DOE Joint Genome Institute (JGI-PGF)"/>
            <person name="Walter F."/>
            <person name="Albersmeier A."/>
            <person name="Kalinowski J."/>
            <person name="Ruckert C."/>
        </authorList>
    </citation>
    <scope>NUCLEOTIDE SEQUENCE</scope>
    <source>
        <strain evidence="2">JCM 5069</strain>
    </source>
</reference>
<evidence type="ECO:0000256" key="1">
    <source>
        <dbReference type="SAM" id="MobiDB-lite"/>
    </source>
</evidence>
<sequence>MRLKSIRNCRRKPREGVYGLVRAVPKATLRSGLMRFSTLALKRFSSSLRAPGGAKGAQDARGPGGARSRAREAAR</sequence>
<reference evidence="2" key="2">
    <citation type="submission" date="2020-09" db="EMBL/GenBank/DDBJ databases">
        <authorList>
            <person name="Sun Q."/>
            <person name="Ohkuma M."/>
        </authorList>
    </citation>
    <scope>NUCLEOTIDE SEQUENCE</scope>
    <source>
        <strain evidence="2">JCM 5069</strain>
    </source>
</reference>
<name>A0A919FV46_9ACTN</name>